<dbReference type="SMART" id="SM00344">
    <property type="entry name" value="HTH_ASNC"/>
    <property type="match status" value="1"/>
</dbReference>
<sequence length="156" mass="17472">MSLKLDEADLLIIALLRDEARLSLRDLGARVNLSAPAVAARLKRLEDAKIIEGYRAVISADKFALAFEALIFVKVIPADSERFIDEMKALPAVSSCLKITGDYSYMLTVSFPKIDALNHFVDKLNMMYGMTKTSIILNKEISLRSPFTLDTLRFKN</sequence>
<reference evidence="5 6" key="1">
    <citation type="submission" date="2011-01" db="EMBL/GenBank/DDBJ databases">
        <authorList>
            <person name="Weinstock G."/>
            <person name="Sodergren E."/>
            <person name="Clifton S."/>
            <person name="Fulton L."/>
            <person name="Fulton B."/>
            <person name="Courtney L."/>
            <person name="Fronick C."/>
            <person name="Harrison M."/>
            <person name="Strong C."/>
            <person name="Farmer C."/>
            <person name="Delahaunty K."/>
            <person name="Markovic C."/>
            <person name="Hall O."/>
            <person name="Minx P."/>
            <person name="Tomlinson C."/>
            <person name="Mitreva M."/>
            <person name="Hou S."/>
            <person name="Chen J."/>
            <person name="Wollam A."/>
            <person name="Pepin K.H."/>
            <person name="Johnson M."/>
            <person name="Bhonagiri V."/>
            <person name="Zhang X."/>
            <person name="Suruliraj S."/>
            <person name="Warren W."/>
            <person name="Chinwalla A."/>
            <person name="Mardis E.R."/>
            <person name="Wilson R.K."/>
        </authorList>
    </citation>
    <scope>NUCLEOTIDE SEQUENCE [LARGE SCALE GENOMIC DNA]</scope>
    <source>
        <strain evidence="6">DSM 22608 / JCM 16073 / KCTC 15190 / YIT 12066</strain>
    </source>
</reference>
<dbReference type="AlphaFoldDB" id="E8LJ61"/>
<evidence type="ECO:0000313" key="5">
    <source>
        <dbReference type="EMBL" id="EFY07438.1"/>
    </source>
</evidence>
<dbReference type="InterPro" id="IPR011991">
    <property type="entry name" value="ArsR-like_HTH"/>
</dbReference>
<dbReference type="PRINTS" id="PR00033">
    <property type="entry name" value="HTHASNC"/>
</dbReference>
<dbReference type="InterPro" id="IPR011008">
    <property type="entry name" value="Dimeric_a/b-barrel"/>
</dbReference>
<proteinExistence type="predicted"/>
<keyword evidence="6" id="KW-1185">Reference proteome</keyword>
<keyword evidence="2" id="KW-0238">DNA-binding</keyword>
<dbReference type="HOGENOM" id="CLU_091233_5_4_6"/>
<dbReference type="OrthoDB" id="5476at2"/>
<dbReference type="Gene3D" id="1.10.10.10">
    <property type="entry name" value="Winged helix-like DNA-binding domain superfamily/Winged helix DNA-binding domain"/>
    <property type="match status" value="1"/>
</dbReference>
<dbReference type="GO" id="GO:0005829">
    <property type="term" value="C:cytosol"/>
    <property type="evidence" value="ECO:0007669"/>
    <property type="project" value="TreeGrafter"/>
</dbReference>
<dbReference type="RefSeq" id="WP_009142949.1">
    <property type="nucleotide sequence ID" value="NZ_GL830972.1"/>
</dbReference>
<dbReference type="EMBL" id="AEVO01000035">
    <property type="protein sequence ID" value="EFY07438.1"/>
    <property type="molecule type" value="Genomic_DNA"/>
</dbReference>
<dbReference type="CDD" id="cd00090">
    <property type="entry name" value="HTH_ARSR"/>
    <property type="match status" value="1"/>
</dbReference>
<dbReference type="Pfam" id="PF01037">
    <property type="entry name" value="AsnC_trans_reg"/>
    <property type="match status" value="1"/>
</dbReference>
<comment type="caution">
    <text evidence="5">The sequence shown here is derived from an EMBL/GenBank/DDBJ whole genome shotgun (WGS) entry which is preliminary data.</text>
</comment>
<feature type="domain" description="HTH asnC-type" evidence="4">
    <location>
        <begin position="5"/>
        <end position="66"/>
    </location>
</feature>
<evidence type="ECO:0000256" key="2">
    <source>
        <dbReference type="ARBA" id="ARBA00023125"/>
    </source>
</evidence>
<dbReference type="Proteomes" id="UP000018458">
    <property type="component" value="Unassembled WGS sequence"/>
</dbReference>
<dbReference type="SUPFAM" id="SSF54909">
    <property type="entry name" value="Dimeric alpha+beta barrel"/>
    <property type="match status" value="1"/>
</dbReference>
<name>E8LJ61_SUCHY</name>
<dbReference type="GO" id="GO:0006355">
    <property type="term" value="P:regulation of DNA-templated transcription"/>
    <property type="evidence" value="ECO:0007669"/>
    <property type="project" value="UniProtKB-ARBA"/>
</dbReference>
<organism evidence="5 6">
    <name type="scientific">Succinatimonas hippei (strain DSM 22608 / JCM 16073 / KCTC 15190 / YIT 12066)</name>
    <dbReference type="NCBI Taxonomy" id="762983"/>
    <lineage>
        <taxon>Bacteria</taxon>
        <taxon>Pseudomonadati</taxon>
        <taxon>Pseudomonadota</taxon>
        <taxon>Gammaproteobacteria</taxon>
        <taxon>Aeromonadales</taxon>
        <taxon>Succinivibrionaceae</taxon>
        <taxon>Succinatimonas</taxon>
    </lineage>
</organism>
<dbReference type="InterPro" id="IPR036388">
    <property type="entry name" value="WH-like_DNA-bd_sf"/>
</dbReference>
<gene>
    <name evidence="5" type="ORF">HMPREF9444_00735</name>
</gene>
<evidence type="ECO:0000259" key="4">
    <source>
        <dbReference type="PROSITE" id="PS50956"/>
    </source>
</evidence>
<evidence type="ECO:0000313" key="6">
    <source>
        <dbReference type="Proteomes" id="UP000018458"/>
    </source>
</evidence>
<keyword evidence="3" id="KW-0804">Transcription</keyword>
<dbReference type="eggNOG" id="COG1522">
    <property type="taxonomic scope" value="Bacteria"/>
</dbReference>
<protein>
    <submittedName>
        <fullName evidence="5">Transcriptional regulator, AsnC family</fullName>
    </submittedName>
</protein>
<dbReference type="Gene3D" id="3.30.70.920">
    <property type="match status" value="1"/>
</dbReference>
<dbReference type="Pfam" id="PF13412">
    <property type="entry name" value="HTH_24"/>
    <property type="match status" value="1"/>
</dbReference>
<accession>E8LJ61</accession>
<evidence type="ECO:0000256" key="1">
    <source>
        <dbReference type="ARBA" id="ARBA00023015"/>
    </source>
</evidence>
<dbReference type="PROSITE" id="PS50956">
    <property type="entry name" value="HTH_ASNC_2"/>
    <property type="match status" value="1"/>
</dbReference>
<evidence type="ECO:0000256" key="3">
    <source>
        <dbReference type="ARBA" id="ARBA00023163"/>
    </source>
</evidence>
<dbReference type="InterPro" id="IPR036390">
    <property type="entry name" value="WH_DNA-bd_sf"/>
</dbReference>
<dbReference type="SUPFAM" id="SSF46785">
    <property type="entry name" value="Winged helix' DNA-binding domain"/>
    <property type="match status" value="1"/>
</dbReference>
<keyword evidence="1" id="KW-0805">Transcription regulation</keyword>
<dbReference type="PANTHER" id="PTHR30154">
    <property type="entry name" value="LEUCINE-RESPONSIVE REGULATORY PROTEIN"/>
    <property type="match status" value="1"/>
</dbReference>
<dbReference type="GO" id="GO:0043200">
    <property type="term" value="P:response to amino acid"/>
    <property type="evidence" value="ECO:0007669"/>
    <property type="project" value="TreeGrafter"/>
</dbReference>
<dbReference type="STRING" id="762983.HMPREF9444_00735"/>
<dbReference type="PANTHER" id="PTHR30154:SF34">
    <property type="entry name" value="TRANSCRIPTIONAL REGULATOR AZLB"/>
    <property type="match status" value="1"/>
</dbReference>
<dbReference type="InterPro" id="IPR019888">
    <property type="entry name" value="Tscrpt_reg_AsnC-like"/>
</dbReference>
<dbReference type="InterPro" id="IPR019887">
    <property type="entry name" value="Tscrpt_reg_AsnC/Lrp_C"/>
</dbReference>
<dbReference type="GO" id="GO:0043565">
    <property type="term" value="F:sequence-specific DNA binding"/>
    <property type="evidence" value="ECO:0007669"/>
    <property type="project" value="InterPro"/>
</dbReference>
<dbReference type="InterPro" id="IPR000485">
    <property type="entry name" value="AsnC-type_HTH_dom"/>
</dbReference>